<dbReference type="InterPro" id="IPR005653">
    <property type="entry name" value="OstA-like_N"/>
</dbReference>
<keyword evidence="7" id="KW-1185">Reference proteome</keyword>
<dbReference type="GO" id="GO:0043165">
    <property type="term" value="P:Gram-negative-bacterium-type cell outer membrane assembly"/>
    <property type="evidence" value="ECO:0007669"/>
    <property type="project" value="UniProtKB-UniRule"/>
</dbReference>
<protein>
    <recommendedName>
        <fullName evidence="4">Lipopolysaccharide export system protein LptA</fullName>
    </recommendedName>
</protein>
<sequence length="159" mass="17339">MLISGACLLFSTTALAGKEDFKLPIKVDSKSQFVDGKRKTSVFKEDVQVRQGSLSIDADEVRVSAENGKGKEIFIAIGKPAVYSQTMDDGSKITAKAGEIRYEVESRTLELNGSAELHQDTSMVRGEKISFNLEKEQLIAGGDESDGRVTTVFQTDDKN</sequence>
<dbReference type="GO" id="GO:0015920">
    <property type="term" value="P:lipopolysaccharide transport"/>
    <property type="evidence" value="ECO:0007669"/>
    <property type="project" value="UniProtKB-UniRule"/>
</dbReference>
<gene>
    <name evidence="4" type="primary">lptA</name>
    <name evidence="6" type="ORF">MACH26_07190</name>
</gene>
<dbReference type="KEGG" id="pmaw:MACH26_07190"/>
<dbReference type="EMBL" id="AP027272">
    <property type="protein sequence ID" value="BDX05198.1"/>
    <property type="molecule type" value="Genomic_DNA"/>
</dbReference>
<dbReference type="Gene3D" id="2.60.450.10">
    <property type="entry name" value="Lipopolysaccharide (LPS) transport protein A like domain"/>
    <property type="match status" value="1"/>
</dbReference>
<evidence type="ECO:0000259" key="5">
    <source>
        <dbReference type="Pfam" id="PF03968"/>
    </source>
</evidence>
<dbReference type="PANTHER" id="PTHR36504:SF1">
    <property type="entry name" value="LIPOPOLYSACCHARIDE EXPORT SYSTEM PROTEIN LPTA"/>
    <property type="match status" value="1"/>
</dbReference>
<evidence type="ECO:0000256" key="1">
    <source>
        <dbReference type="ARBA" id="ARBA00022448"/>
    </source>
</evidence>
<organism evidence="6 7">
    <name type="scientific">Planctobacterium marinum</name>
    <dbReference type="NCBI Taxonomy" id="1631968"/>
    <lineage>
        <taxon>Bacteria</taxon>
        <taxon>Pseudomonadati</taxon>
        <taxon>Pseudomonadota</taxon>
        <taxon>Gammaproteobacteria</taxon>
        <taxon>Alteromonadales</taxon>
        <taxon>Alteromonadaceae</taxon>
        <taxon>Planctobacterium</taxon>
    </lineage>
</organism>
<evidence type="ECO:0000313" key="7">
    <source>
        <dbReference type="Proteomes" id="UP001333710"/>
    </source>
</evidence>
<dbReference type="InterPro" id="IPR052037">
    <property type="entry name" value="LPS_export_LptA"/>
</dbReference>
<comment type="subunit">
    <text evidence="4">Component of the lipopolysaccharide transport and assembly complex.</text>
</comment>
<dbReference type="GO" id="GO:0001530">
    <property type="term" value="F:lipopolysaccharide binding"/>
    <property type="evidence" value="ECO:0007669"/>
    <property type="project" value="InterPro"/>
</dbReference>
<dbReference type="GO" id="GO:0017089">
    <property type="term" value="F:glycolipid transfer activity"/>
    <property type="evidence" value="ECO:0007669"/>
    <property type="project" value="TreeGrafter"/>
</dbReference>
<name>A0AA48HDX6_9ALTE</name>
<evidence type="ECO:0000313" key="6">
    <source>
        <dbReference type="EMBL" id="BDX05198.1"/>
    </source>
</evidence>
<comment type="function">
    <text evidence="4">Involved in the assembly of lipopolysaccharide (LPS). Required for the translocation of LPS from the inner membrane to the outer membrane. May form a bridge between the inner membrane and the outer membrane, via interactions with LptC and LptD, thereby facilitating LPS transfer across the periplasm.</text>
</comment>
<comment type="similarity">
    <text evidence="4">Belongs to the LptA family.</text>
</comment>
<dbReference type="PANTHER" id="PTHR36504">
    <property type="entry name" value="LIPOPOLYSACCHARIDE EXPORT SYSTEM PROTEIN LPTA"/>
    <property type="match status" value="1"/>
</dbReference>
<keyword evidence="1 4" id="KW-0813">Transport</keyword>
<comment type="subcellular location">
    <subcellularLocation>
        <location evidence="4">Periplasm</location>
    </subcellularLocation>
</comment>
<keyword evidence="2" id="KW-0732">Signal</keyword>
<reference evidence="6" key="1">
    <citation type="submission" date="2023-01" db="EMBL/GenBank/DDBJ databases">
        <title>Complete genome sequence of Planctobacterium marinum strain Dej080120_11.</title>
        <authorList>
            <person name="Ueki S."/>
            <person name="Maruyama F."/>
        </authorList>
    </citation>
    <scope>NUCLEOTIDE SEQUENCE</scope>
    <source>
        <strain evidence="6">Dej080120_11</strain>
    </source>
</reference>
<dbReference type="AlphaFoldDB" id="A0AA48HDX6"/>
<dbReference type="GO" id="GO:0030288">
    <property type="term" value="C:outer membrane-bounded periplasmic space"/>
    <property type="evidence" value="ECO:0007669"/>
    <property type="project" value="TreeGrafter"/>
</dbReference>
<dbReference type="Pfam" id="PF03968">
    <property type="entry name" value="LptD_N"/>
    <property type="match status" value="1"/>
</dbReference>
<keyword evidence="3 4" id="KW-0574">Periplasm</keyword>
<accession>A0AA48HDX6</accession>
<dbReference type="NCBIfam" id="TIGR03002">
    <property type="entry name" value="outer_YhbN_LptA"/>
    <property type="match status" value="1"/>
</dbReference>
<evidence type="ECO:0000256" key="3">
    <source>
        <dbReference type="ARBA" id="ARBA00022764"/>
    </source>
</evidence>
<proteinExistence type="inferred from homology"/>
<dbReference type="HAMAP" id="MF_01914">
    <property type="entry name" value="LPS_assembly_LptA"/>
    <property type="match status" value="1"/>
</dbReference>
<evidence type="ECO:0000256" key="2">
    <source>
        <dbReference type="ARBA" id="ARBA00022729"/>
    </source>
</evidence>
<feature type="domain" description="Organic solvent tolerance-like N-terminal" evidence="5">
    <location>
        <begin position="26"/>
        <end position="136"/>
    </location>
</feature>
<evidence type="ECO:0000256" key="4">
    <source>
        <dbReference type="HAMAP-Rule" id="MF_01914"/>
    </source>
</evidence>
<dbReference type="GO" id="GO:0009279">
    <property type="term" value="C:cell outer membrane"/>
    <property type="evidence" value="ECO:0007669"/>
    <property type="project" value="TreeGrafter"/>
</dbReference>
<dbReference type="InterPro" id="IPR014340">
    <property type="entry name" value="LptA"/>
</dbReference>
<dbReference type="Proteomes" id="UP001333710">
    <property type="component" value="Chromosome"/>
</dbReference>